<evidence type="ECO:0000256" key="2">
    <source>
        <dbReference type="ARBA" id="ARBA00006840"/>
    </source>
</evidence>
<dbReference type="PIRSF" id="PIRSF002419">
    <property type="entry name" value="Tetraspanin"/>
    <property type="match status" value="1"/>
</dbReference>
<evidence type="ECO:0000256" key="10">
    <source>
        <dbReference type="PIRSR" id="PIRSR002419-1"/>
    </source>
</evidence>
<keyword evidence="4 11" id="KW-1133">Transmembrane helix</keyword>
<organism evidence="12 13">
    <name type="scientific">Salarias fasciatus</name>
    <name type="common">Jewelled blenny</name>
    <name type="synonym">Blennius fasciatus</name>
    <dbReference type="NCBI Taxonomy" id="181472"/>
    <lineage>
        <taxon>Eukaryota</taxon>
        <taxon>Metazoa</taxon>
        <taxon>Chordata</taxon>
        <taxon>Craniata</taxon>
        <taxon>Vertebrata</taxon>
        <taxon>Euteleostomi</taxon>
        <taxon>Actinopterygii</taxon>
        <taxon>Neopterygii</taxon>
        <taxon>Teleostei</taxon>
        <taxon>Neoteleostei</taxon>
        <taxon>Acanthomorphata</taxon>
        <taxon>Ovalentaria</taxon>
        <taxon>Blenniimorphae</taxon>
        <taxon>Blenniiformes</taxon>
        <taxon>Blennioidei</taxon>
        <taxon>Blenniidae</taxon>
        <taxon>Salariinae</taxon>
        <taxon>Salarias</taxon>
    </lineage>
</organism>
<keyword evidence="13" id="KW-1185">Reference proteome</keyword>
<dbReference type="InterPro" id="IPR000301">
    <property type="entry name" value="Tetraspanin_animals"/>
</dbReference>
<dbReference type="PROSITE" id="PS00421">
    <property type="entry name" value="TM4_1"/>
    <property type="match status" value="1"/>
</dbReference>
<feature type="disulfide bond" evidence="10">
    <location>
        <begin position="113"/>
        <end position="131"/>
    </location>
</feature>
<dbReference type="Ensembl" id="ENSSFAT00005032051.1">
    <property type="protein sequence ID" value="ENSSFAP00005030932.1"/>
    <property type="gene ID" value="ENSSFAG00005015711.1"/>
</dbReference>
<evidence type="ECO:0000256" key="9">
    <source>
        <dbReference type="ARBA" id="ARBA00054958"/>
    </source>
</evidence>
<protein>
    <recommendedName>
        <fullName evidence="11">Tetraspanin</fullName>
    </recommendedName>
</protein>
<evidence type="ECO:0000313" key="12">
    <source>
        <dbReference type="Ensembl" id="ENSSFAP00005030932.1"/>
    </source>
</evidence>
<keyword evidence="5 11" id="KW-0472">Membrane</keyword>
<keyword evidence="6" id="KW-0325">Glycoprotein</keyword>
<gene>
    <name evidence="12" type="primary">LOC115381322</name>
</gene>
<accession>A0A672HPE9</accession>
<evidence type="ECO:0000256" key="4">
    <source>
        <dbReference type="ARBA" id="ARBA00022989"/>
    </source>
</evidence>
<evidence type="ECO:0000256" key="8">
    <source>
        <dbReference type="ARBA" id="ARBA00046464"/>
    </source>
</evidence>
<comment type="subunit">
    <text evidence="8">Interacts with SLC19A2. Interacts with NTRK1/TRKA.</text>
</comment>
<keyword evidence="7" id="KW-0458">Lysosome</keyword>
<proteinExistence type="inferred from homology"/>
<dbReference type="InterPro" id="IPR018503">
    <property type="entry name" value="Tetraspanin_CS"/>
</dbReference>
<feature type="disulfide bond" evidence="10">
    <location>
        <begin position="112"/>
        <end position="145"/>
    </location>
</feature>
<evidence type="ECO:0000256" key="5">
    <source>
        <dbReference type="ARBA" id="ARBA00023136"/>
    </source>
</evidence>
<reference evidence="12" key="3">
    <citation type="submission" date="2025-09" db="UniProtKB">
        <authorList>
            <consortium name="Ensembl"/>
        </authorList>
    </citation>
    <scope>IDENTIFICATION</scope>
</reference>
<comment type="caution">
    <text evidence="11">Lacks conserved residue(s) required for the propagation of feature annotation.</text>
</comment>
<evidence type="ECO:0000256" key="7">
    <source>
        <dbReference type="ARBA" id="ARBA00023228"/>
    </source>
</evidence>
<reference evidence="12" key="2">
    <citation type="submission" date="2025-08" db="UniProtKB">
        <authorList>
            <consortium name="Ensembl"/>
        </authorList>
    </citation>
    <scope>IDENTIFICATION</scope>
</reference>
<feature type="transmembrane region" description="Helical" evidence="11">
    <location>
        <begin position="54"/>
        <end position="79"/>
    </location>
</feature>
<dbReference type="GO" id="GO:0005765">
    <property type="term" value="C:lysosomal membrane"/>
    <property type="evidence" value="ECO:0007669"/>
    <property type="project" value="UniProtKB-SubCell"/>
</dbReference>
<reference evidence="12" key="1">
    <citation type="submission" date="2019-06" db="EMBL/GenBank/DDBJ databases">
        <authorList>
            <consortium name="Wellcome Sanger Institute Data Sharing"/>
        </authorList>
    </citation>
    <scope>NUCLEOTIDE SEQUENCE [LARGE SCALE GENOMIC DNA]</scope>
</reference>
<dbReference type="PANTHER" id="PTHR19282:SF216">
    <property type="entry name" value="TETRASPANIN-1"/>
    <property type="match status" value="1"/>
</dbReference>
<dbReference type="GO" id="GO:0005886">
    <property type="term" value="C:plasma membrane"/>
    <property type="evidence" value="ECO:0007669"/>
    <property type="project" value="TreeGrafter"/>
</dbReference>
<keyword evidence="10" id="KW-1015">Disulfide bond</keyword>
<comment type="subcellular location">
    <subcellularLocation>
        <location evidence="1">Lysosome membrane</location>
        <topology evidence="1">Multi-pass membrane protein</topology>
    </subcellularLocation>
    <subcellularLocation>
        <location evidence="11">Membrane</location>
        <topology evidence="11">Multi-pass membrane protein</topology>
    </subcellularLocation>
</comment>
<dbReference type="SUPFAM" id="SSF48652">
    <property type="entry name" value="Tetraspanin"/>
    <property type="match status" value="1"/>
</dbReference>
<dbReference type="InterPro" id="IPR018499">
    <property type="entry name" value="Tetraspanin/Peripherin"/>
</dbReference>
<evidence type="ECO:0000256" key="3">
    <source>
        <dbReference type="ARBA" id="ARBA00022692"/>
    </source>
</evidence>
<dbReference type="PANTHER" id="PTHR19282">
    <property type="entry name" value="TETRASPANIN"/>
    <property type="match status" value="1"/>
</dbReference>
<dbReference type="Gene3D" id="1.10.1450.10">
    <property type="entry name" value="Tetraspanin"/>
    <property type="match status" value="1"/>
</dbReference>
<dbReference type="PRINTS" id="PR00259">
    <property type="entry name" value="TMFOUR"/>
</dbReference>
<dbReference type="Proteomes" id="UP000472267">
    <property type="component" value="Chromosome 23"/>
</dbReference>
<feature type="transmembrane region" description="Helical" evidence="11">
    <location>
        <begin position="159"/>
        <end position="183"/>
    </location>
</feature>
<dbReference type="AlphaFoldDB" id="A0A672HPE9"/>
<dbReference type="Pfam" id="PF00335">
    <property type="entry name" value="Tetraspanin"/>
    <property type="match status" value="1"/>
</dbReference>
<evidence type="ECO:0000256" key="1">
    <source>
        <dbReference type="ARBA" id="ARBA00004155"/>
    </source>
</evidence>
<comment type="function">
    <text evidence="9">Structural component of specialized membrane microdomains known as tetraspanin-enriched microdomains (TERMs), which act as platforms for receptor clustering and signaling. Participates thereby in diverse biological functions such as cell signal transduction, adhesion, migration and protein trafficking. Regulates neuronal differentiation in response to NGF by facilitating NGF-mediated activation of NTRK1/TRKA receptor tyrosine kinase and subsequent downstream signaling pathways. Plays a role in the inhibition of TNFalpha-induced apoptosis. Mechanistically, inhibits the NF-kappa-B signaling pathway by blocking phosphorylation of CHUK. Also promotes the stability of the thiamine transporter 1/SLC19A2 in intestinal epithelial cells leading to an increase of thiamine uptake process.</text>
</comment>
<comment type="similarity">
    <text evidence="2 11">Belongs to the tetraspanin (TM4SF) family.</text>
</comment>
<dbReference type="InParanoid" id="A0A672HPE9"/>
<evidence type="ECO:0000313" key="13">
    <source>
        <dbReference type="Proteomes" id="UP000472267"/>
    </source>
</evidence>
<dbReference type="InterPro" id="IPR008952">
    <property type="entry name" value="Tetraspanin_EC2_sf"/>
</dbReference>
<feature type="transmembrane region" description="Helical" evidence="11">
    <location>
        <begin position="22"/>
        <end position="42"/>
    </location>
</feature>
<sequence>GLWAVANEGYFLRMLAPFSRRAVNASILCATLGAGLLVLGLLGCSGAVRGNKCLLLAFFSVLAAVFVANVASGVVVLAYPSLVVASATLREDYGSDPLATAVWNATMGQLACCGYSGFADFPGPLVPPPCCRSPHPHASLSLQGCSRAILRVLAQHANVVGGVTVGVGALEIAAMMVSMFLYCQLEKQAS</sequence>
<name>A0A672HPE9_SALFA</name>
<evidence type="ECO:0000256" key="11">
    <source>
        <dbReference type="RuleBase" id="RU361218"/>
    </source>
</evidence>
<keyword evidence="3 11" id="KW-0812">Transmembrane</keyword>
<evidence type="ECO:0000256" key="6">
    <source>
        <dbReference type="ARBA" id="ARBA00023180"/>
    </source>
</evidence>
<dbReference type="OMA" id="CCWTNST"/>